<keyword evidence="4 5" id="KW-0012">Acyltransferase</keyword>
<reference evidence="6 7" key="1">
    <citation type="submission" date="2016-11" db="EMBL/GenBank/DDBJ databases">
        <authorList>
            <person name="Jaros S."/>
            <person name="Januszkiewicz K."/>
            <person name="Wedrychowicz H."/>
        </authorList>
    </citation>
    <scope>NUCLEOTIDE SEQUENCE [LARGE SCALE GENOMIC DNA]</scope>
    <source>
        <strain evidence="6 7">CGMCC 1.6102</strain>
    </source>
</reference>
<comment type="catalytic activity">
    <reaction evidence="5">
        <text>a 2-deoxystreptamine antibiotic + acetyl-CoA = an N(3)-acetyl-2-deoxystreptamine antibiotic + CoA + H(+)</text>
        <dbReference type="Rhea" id="RHEA:12665"/>
        <dbReference type="ChEBI" id="CHEBI:15378"/>
        <dbReference type="ChEBI" id="CHEBI:57287"/>
        <dbReference type="ChEBI" id="CHEBI:57288"/>
        <dbReference type="ChEBI" id="CHEBI:57921"/>
        <dbReference type="ChEBI" id="CHEBI:77452"/>
        <dbReference type="EC" id="2.3.1.81"/>
    </reaction>
</comment>
<evidence type="ECO:0000313" key="6">
    <source>
        <dbReference type="EMBL" id="SHN02914.1"/>
    </source>
</evidence>
<dbReference type="Proteomes" id="UP000184513">
    <property type="component" value="Unassembled WGS sequence"/>
</dbReference>
<keyword evidence="7" id="KW-1185">Reference proteome</keyword>
<dbReference type="GO" id="GO:0046677">
    <property type="term" value="P:response to antibiotic"/>
    <property type="evidence" value="ECO:0007669"/>
    <property type="project" value="UniProtKB-KW"/>
</dbReference>
<dbReference type="Pfam" id="PF02522">
    <property type="entry name" value="Antibiotic_NAT"/>
    <property type="match status" value="1"/>
</dbReference>
<evidence type="ECO:0000313" key="7">
    <source>
        <dbReference type="Proteomes" id="UP000184513"/>
    </source>
</evidence>
<evidence type="ECO:0000256" key="3">
    <source>
        <dbReference type="ARBA" id="ARBA00022679"/>
    </source>
</evidence>
<evidence type="ECO:0000256" key="2">
    <source>
        <dbReference type="ARBA" id="ARBA00012882"/>
    </source>
</evidence>
<dbReference type="SUPFAM" id="SSF110710">
    <property type="entry name" value="TTHA0583/YokD-like"/>
    <property type="match status" value="1"/>
</dbReference>
<proteinExistence type="inferred from homology"/>
<dbReference type="OrthoDB" id="7330654at2"/>
<comment type="similarity">
    <text evidence="1 5">Belongs to the antibiotic N-acetyltransferase family.</text>
</comment>
<dbReference type="AlphaFoldDB" id="A0A1M7NGW6"/>
<keyword evidence="3 5" id="KW-0808">Transferase</keyword>
<evidence type="ECO:0000256" key="1">
    <source>
        <dbReference type="ARBA" id="ARBA00006383"/>
    </source>
</evidence>
<dbReference type="EC" id="2.3.1.-" evidence="5"/>
<dbReference type="STRING" id="388280.SAMN04488057_105312"/>
<keyword evidence="5" id="KW-0046">Antibiotic resistance</keyword>
<name>A0A1M7NGW6_9BACT</name>
<dbReference type="RefSeq" id="WP_073094537.1">
    <property type="nucleotide sequence ID" value="NZ_FRCY01000005.1"/>
</dbReference>
<dbReference type="EMBL" id="FRCY01000005">
    <property type="protein sequence ID" value="SHN02914.1"/>
    <property type="molecule type" value="Genomic_DNA"/>
</dbReference>
<dbReference type="PANTHER" id="PTHR11104:SF0">
    <property type="entry name" value="SPBETA PROPHAGE-DERIVED AMINOGLYCOSIDE N(3')-ACETYLTRANSFERASE-LIKE PROTEIN YOKD"/>
    <property type="match status" value="1"/>
</dbReference>
<dbReference type="InterPro" id="IPR003679">
    <property type="entry name" value="Amioglycoside_AcTrfase"/>
</dbReference>
<organism evidence="6 7">
    <name type="scientific">Cyclobacterium lianum</name>
    <dbReference type="NCBI Taxonomy" id="388280"/>
    <lineage>
        <taxon>Bacteria</taxon>
        <taxon>Pseudomonadati</taxon>
        <taxon>Bacteroidota</taxon>
        <taxon>Cytophagia</taxon>
        <taxon>Cytophagales</taxon>
        <taxon>Cyclobacteriaceae</taxon>
        <taxon>Cyclobacterium</taxon>
    </lineage>
</organism>
<evidence type="ECO:0000256" key="4">
    <source>
        <dbReference type="ARBA" id="ARBA00023315"/>
    </source>
</evidence>
<gene>
    <name evidence="6" type="ORF">SAMN04488057_105312</name>
</gene>
<protein>
    <recommendedName>
        <fullName evidence="2 5">Aminoglycoside N(3)-acetyltransferase</fullName>
        <ecNumber evidence="5">2.3.1.-</ecNumber>
    </recommendedName>
</protein>
<dbReference type="PANTHER" id="PTHR11104">
    <property type="entry name" value="AMINOGLYCOSIDE N3-ACETYLTRANSFERASE"/>
    <property type="match status" value="1"/>
</dbReference>
<dbReference type="GO" id="GO:0046353">
    <property type="term" value="F:aminoglycoside 3-N-acetyltransferase activity"/>
    <property type="evidence" value="ECO:0007669"/>
    <property type="project" value="UniProtKB-EC"/>
</dbReference>
<dbReference type="InterPro" id="IPR028345">
    <property type="entry name" value="Antibiotic_NAT-like"/>
</dbReference>
<accession>A0A1M7NGW6</accession>
<sequence>MIDRIVKYIKYWTPVEMKNFYRKVKRRYERQVKLSGEDRLPLSLASFEKILRENLNIVEGDTLIIHSSFGNMNADFSPEEAITLLKTIVGESGNLLMPFYPTGHAYYWIQEGGVFDVYTSRSFMGILTQKFKESNGVKLSPHPAKALSAWGKDRDWLIGEHHMSRYPYDKYSPYFKTKSLPNSKTVGLGVEINSFFHACEDLFLQEKSEIYSEQLFEGKMNYYGEMQTVRTYLHQPEKVNSIISPCNFLKQTDCPDYRLVLVKGVPYYSVRNESVYLHAKKLLEQGISRTTFSKKSTN</sequence>
<evidence type="ECO:0000256" key="5">
    <source>
        <dbReference type="RuleBase" id="RU365031"/>
    </source>
</evidence>